<evidence type="ECO:0000313" key="3">
    <source>
        <dbReference type="Proteomes" id="UP001609176"/>
    </source>
</evidence>
<organism evidence="1 4">
    <name type="scientific">Antrihabitans spumae</name>
    <dbReference type="NCBI Taxonomy" id="3373370"/>
    <lineage>
        <taxon>Bacteria</taxon>
        <taxon>Bacillati</taxon>
        <taxon>Actinomycetota</taxon>
        <taxon>Actinomycetes</taxon>
        <taxon>Mycobacteriales</taxon>
        <taxon>Nocardiaceae</taxon>
        <taxon>Antrihabitans</taxon>
    </lineage>
</organism>
<comment type="caution">
    <text evidence="1">The sequence shown here is derived from an EMBL/GenBank/DDBJ whole genome shotgun (WGS) entry which is preliminary data.</text>
</comment>
<keyword evidence="4" id="KW-1185">Reference proteome</keyword>
<accession>A0ABW7K8T5</accession>
<dbReference type="EMBL" id="JBIMSP010000173">
    <property type="protein sequence ID" value="MFH5246110.1"/>
    <property type="molecule type" value="Genomic_DNA"/>
</dbReference>
<dbReference type="Proteomes" id="UP001609176">
    <property type="component" value="Unassembled WGS sequence"/>
</dbReference>
<proteinExistence type="predicted"/>
<evidence type="ECO:0008006" key="5">
    <source>
        <dbReference type="Google" id="ProtNLM"/>
    </source>
</evidence>
<dbReference type="Proteomes" id="UP001609219">
    <property type="component" value="Unassembled WGS sequence"/>
</dbReference>
<reference evidence="3 4" key="1">
    <citation type="submission" date="2024-10" db="EMBL/GenBank/DDBJ databases">
        <authorList>
            <person name="Riesco R."/>
        </authorList>
    </citation>
    <scope>NUCLEOTIDE SEQUENCE [LARGE SCALE GENOMIC DNA]</scope>
    <source>
        <strain evidence="2 3">NCIMB 15448</strain>
        <strain evidence="1 4">NCIMB 15450</strain>
    </source>
</reference>
<sequence length="288" mass="31890">MEFPDYRRYEATRQEANNALMALLAGSSLAAHTLQLTSASRQLLPQIFPGVAHIEYFQLRTDVAKEILSETGQHLGAVALPYALALHEDFVTTVVDSVVSFGYQRRAMGNGPVTHNRVSAWNMHEAVEMTLDSTVAPTAPSTYLELFHLLREMRNSHIHSGGRASVRLHKQIARMSAAATSEWRRLDRRLPADVIENGRVRFTIFDIFTVFAVIKVLGREINAKLRDGLAPKEWGVVAVNDYAGITPHPPKTDAWMLGLLGHVSLNYAAAALTKNVLAQIFLRADVPA</sequence>
<evidence type="ECO:0000313" key="4">
    <source>
        <dbReference type="Proteomes" id="UP001609219"/>
    </source>
</evidence>
<gene>
    <name evidence="2" type="ORF">ACHIPV_30325</name>
    <name evidence="1" type="ORF">ACHIRB_16790</name>
</gene>
<dbReference type="RefSeq" id="WP_395126772.1">
    <property type="nucleotide sequence ID" value="NZ_JBIMSN010000066.1"/>
</dbReference>
<evidence type="ECO:0000313" key="1">
    <source>
        <dbReference type="EMBL" id="MFH5230222.1"/>
    </source>
</evidence>
<protein>
    <recommendedName>
        <fullName evidence="5">RiboL-PSP-HEPN domain-containing protein</fullName>
    </recommendedName>
</protein>
<dbReference type="EMBL" id="JBIMSN010000066">
    <property type="protein sequence ID" value="MFH5230222.1"/>
    <property type="molecule type" value="Genomic_DNA"/>
</dbReference>
<name>A0ABW7K8T5_9NOCA</name>
<evidence type="ECO:0000313" key="2">
    <source>
        <dbReference type="EMBL" id="MFH5246110.1"/>
    </source>
</evidence>